<protein>
    <submittedName>
        <fullName evidence="1">Uncharacterized protein</fullName>
    </submittedName>
</protein>
<comment type="caution">
    <text evidence="1">The sequence shown here is derived from an EMBL/GenBank/DDBJ whole genome shotgun (WGS) entry which is preliminary data.</text>
</comment>
<keyword evidence="2" id="KW-1185">Reference proteome</keyword>
<dbReference type="Proteomes" id="UP001589793">
    <property type="component" value="Unassembled WGS sequence"/>
</dbReference>
<evidence type="ECO:0000313" key="1">
    <source>
        <dbReference type="EMBL" id="MFC0674571.1"/>
    </source>
</evidence>
<evidence type="ECO:0000313" key="2">
    <source>
        <dbReference type="Proteomes" id="UP001589793"/>
    </source>
</evidence>
<dbReference type="EMBL" id="JBHLSV010000012">
    <property type="protein sequence ID" value="MFC0674571.1"/>
    <property type="molecule type" value="Genomic_DNA"/>
</dbReference>
<reference evidence="1 2" key="1">
    <citation type="submission" date="2024-09" db="EMBL/GenBank/DDBJ databases">
        <authorList>
            <person name="Sun Q."/>
            <person name="Mori K."/>
        </authorList>
    </citation>
    <scope>NUCLEOTIDE SEQUENCE [LARGE SCALE GENOMIC DNA]</scope>
    <source>
        <strain evidence="1 2">CICC 10874</strain>
    </source>
</reference>
<accession>A0ABV6RC57</accession>
<proteinExistence type="predicted"/>
<name>A0ABV6RC57_9MICO</name>
<dbReference type="RefSeq" id="WP_376980786.1">
    <property type="nucleotide sequence ID" value="NZ_JBHLSV010000012.1"/>
</dbReference>
<gene>
    <name evidence="1" type="ORF">ACFFF6_11450</name>
</gene>
<sequence>MPTTTADSAADLCKSGSPTSVDASIARFLATRPAFTDQMRDRISVALTPRIDAADARPARAA</sequence>
<organism evidence="1 2">
    <name type="scientific">Brachybacterium hainanense</name>
    <dbReference type="NCBI Taxonomy" id="1541174"/>
    <lineage>
        <taxon>Bacteria</taxon>
        <taxon>Bacillati</taxon>
        <taxon>Actinomycetota</taxon>
        <taxon>Actinomycetes</taxon>
        <taxon>Micrococcales</taxon>
        <taxon>Dermabacteraceae</taxon>
        <taxon>Brachybacterium</taxon>
    </lineage>
</organism>